<evidence type="ECO:0000313" key="3">
    <source>
        <dbReference type="Proteomes" id="UP000177141"/>
    </source>
</evidence>
<feature type="transmembrane region" description="Helical" evidence="1">
    <location>
        <begin position="39"/>
        <end position="57"/>
    </location>
</feature>
<dbReference type="Proteomes" id="UP000177141">
    <property type="component" value="Unassembled WGS sequence"/>
</dbReference>
<proteinExistence type="predicted"/>
<keyword evidence="1" id="KW-1133">Transmembrane helix</keyword>
<dbReference type="EMBL" id="MGAL01000034">
    <property type="protein sequence ID" value="OGK47310.1"/>
    <property type="molecule type" value="Genomic_DNA"/>
</dbReference>
<accession>A0A1F7IVB3</accession>
<name>A0A1F7IVB3_9BACT</name>
<dbReference type="AlphaFoldDB" id="A0A1F7IVB3"/>
<sequence>MTQENLLSQSATPLPPSLNPQILYSWKAPLRAYKKRSKYILRFYITVALLLSVIIFFLGDHILIIPIWSVLFLFYVLTITPPPEIENRITKFGLETAGITLRWEALSHFYFTSRFGFEILTIVTHGPYYFHAYLVIPRDSTKKQVMKILAEHIVYQEKPTLTLTDHIIKWLSYLMPDDESPAGSETGSKNDKEDRQIAGIKDTLASFFQKRQNSSPARQSVVPNE</sequence>
<evidence type="ECO:0000313" key="2">
    <source>
        <dbReference type="EMBL" id="OGK47310.1"/>
    </source>
</evidence>
<reference evidence="2 3" key="1">
    <citation type="journal article" date="2016" name="Nat. Commun.">
        <title>Thousands of microbial genomes shed light on interconnected biogeochemical processes in an aquifer system.</title>
        <authorList>
            <person name="Anantharaman K."/>
            <person name="Brown C.T."/>
            <person name="Hug L.A."/>
            <person name="Sharon I."/>
            <person name="Castelle C.J."/>
            <person name="Probst A.J."/>
            <person name="Thomas B.C."/>
            <person name="Singh A."/>
            <person name="Wilkins M.J."/>
            <person name="Karaoz U."/>
            <person name="Brodie E.L."/>
            <person name="Williams K.H."/>
            <person name="Hubbard S.S."/>
            <person name="Banfield J.F."/>
        </authorList>
    </citation>
    <scope>NUCLEOTIDE SEQUENCE [LARGE SCALE GENOMIC DNA]</scope>
</reference>
<keyword evidence="1" id="KW-0812">Transmembrane</keyword>
<organism evidence="2 3">
    <name type="scientific">Candidatus Roizmanbacteria bacterium RIFCSPLOWO2_01_FULL_38_12</name>
    <dbReference type="NCBI Taxonomy" id="1802061"/>
    <lineage>
        <taxon>Bacteria</taxon>
        <taxon>Candidatus Roizmaniibacteriota</taxon>
    </lineage>
</organism>
<keyword evidence="1" id="KW-0472">Membrane</keyword>
<evidence type="ECO:0000256" key="1">
    <source>
        <dbReference type="SAM" id="Phobius"/>
    </source>
</evidence>
<protein>
    <recommendedName>
        <fullName evidence="4">DUF5673 domain-containing protein</fullName>
    </recommendedName>
</protein>
<comment type="caution">
    <text evidence="2">The sequence shown here is derived from an EMBL/GenBank/DDBJ whole genome shotgun (WGS) entry which is preliminary data.</text>
</comment>
<gene>
    <name evidence="2" type="ORF">A3A93_06000</name>
</gene>
<evidence type="ECO:0008006" key="4">
    <source>
        <dbReference type="Google" id="ProtNLM"/>
    </source>
</evidence>